<sequence length="136" mass="14500">MSADSSDEDDNGSGLPASGLMAPWEVLRGLADVAIQQAAKASQCKHPFSLFHSYAAVVGEWRSKQTAKSHEVAFSRPQVKTSTIQKTKGPSDAMAPRVLKFPDGAGGQGSEQMVRGKGGVEQEDEPNDEEVPDGDW</sequence>
<dbReference type="EMBL" id="JAGFNK010000925">
    <property type="protein sequence ID" value="KAI9437118.1"/>
    <property type="molecule type" value="Genomic_DNA"/>
</dbReference>
<comment type="caution">
    <text evidence="1">The sequence shown here is derived from an EMBL/GenBank/DDBJ whole genome shotgun (WGS) entry which is preliminary data.</text>
</comment>
<evidence type="ECO:0000313" key="2">
    <source>
        <dbReference type="Proteomes" id="UP001207468"/>
    </source>
</evidence>
<accession>A0ACC0TSI6</accession>
<proteinExistence type="predicted"/>
<protein>
    <submittedName>
        <fullName evidence="1">Uncharacterized protein</fullName>
    </submittedName>
</protein>
<keyword evidence="2" id="KW-1185">Reference proteome</keyword>
<name>A0ACC0TSI6_9AGAM</name>
<gene>
    <name evidence="1" type="ORF">F5148DRAFT_1294339</name>
</gene>
<dbReference type="Proteomes" id="UP001207468">
    <property type="component" value="Unassembled WGS sequence"/>
</dbReference>
<reference evidence="1" key="1">
    <citation type="submission" date="2021-03" db="EMBL/GenBank/DDBJ databases">
        <title>Evolutionary priming and transition to the ectomycorrhizal habit in an iconic lineage of mushroom-forming fungi: is preadaptation a requirement?</title>
        <authorList>
            <consortium name="DOE Joint Genome Institute"/>
            <person name="Looney B.P."/>
            <person name="Miyauchi S."/>
            <person name="Morin E."/>
            <person name="Drula E."/>
            <person name="Courty P.E."/>
            <person name="Chicoki N."/>
            <person name="Fauchery L."/>
            <person name="Kohler A."/>
            <person name="Kuo A."/>
            <person name="LaButti K."/>
            <person name="Pangilinan J."/>
            <person name="Lipzen A."/>
            <person name="Riley R."/>
            <person name="Andreopoulos W."/>
            <person name="He G."/>
            <person name="Johnson J."/>
            <person name="Barry K.W."/>
            <person name="Grigoriev I.V."/>
            <person name="Nagy L."/>
            <person name="Hibbett D."/>
            <person name="Henrissat B."/>
            <person name="Matheny P.B."/>
            <person name="Labbe J."/>
            <person name="Martin A.F."/>
        </authorList>
    </citation>
    <scope>NUCLEOTIDE SEQUENCE</scope>
    <source>
        <strain evidence="1">BPL698</strain>
    </source>
</reference>
<evidence type="ECO:0000313" key="1">
    <source>
        <dbReference type="EMBL" id="KAI9437118.1"/>
    </source>
</evidence>
<organism evidence="1 2">
    <name type="scientific">Russula earlei</name>
    <dbReference type="NCBI Taxonomy" id="71964"/>
    <lineage>
        <taxon>Eukaryota</taxon>
        <taxon>Fungi</taxon>
        <taxon>Dikarya</taxon>
        <taxon>Basidiomycota</taxon>
        <taxon>Agaricomycotina</taxon>
        <taxon>Agaricomycetes</taxon>
        <taxon>Russulales</taxon>
        <taxon>Russulaceae</taxon>
        <taxon>Russula</taxon>
    </lineage>
</organism>